<dbReference type="InterPro" id="IPR024047">
    <property type="entry name" value="MM3350-like_sf"/>
</dbReference>
<dbReference type="EMBL" id="SPMY01000020">
    <property type="protein sequence ID" value="NMQ27671.1"/>
    <property type="molecule type" value="Genomic_DNA"/>
</dbReference>
<accession>A0ABX1TTT5</accession>
<dbReference type="SUPFAM" id="SSF159941">
    <property type="entry name" value="MM3350-like"/>
    <property type="match status" value="1"/>
</dbReference>
<comment type="caution">
    <text evidence="2">The sequence shown here is derived from an EMBL/GenBank/DDBJ whole genome shotgun (WGS) entry which is preliminary data.</text>
</comment>
<evidence type="ECO:0000259" key="1">
    <source>
        <dbReference type="Pfam" id="PF07929"/>
    </source>
</evidence>
<dbReference type="InterPro" id="IPR012912">
    <property type="entry name" value="Plasmid_pRiA4b_Orf3-like"/>
</dbReference>
<feature type="domain" description="Plasmid pRiA4b Orf3-like" evidence="1">
    <location>
        <begin position="128"/>
        <end position="214"/>
    </location>
</feature>
<proteinExistence type="predicted"/>
<reference evidence="2 3" key="1">
    <citation type="submission" date="2019-03" db="EMBL/GenBank/DDBJ databases">
        <title>Metabolic reconstructions from genomes of highly enriched 'Candidatus Accumulibacter' and 'Candidatus Competibacter' bioreactor populations.</title>
        <authorList>
            <person name="Annavajhala M.K."/>
            <person name="Welles L."/>
            <person name="Abbas B."/>
            <person name="Sorokin D."/>
            <person name="Park H."/>
            <person name="Van Loosdrecht M."/>
            <person name="Chandran K."/>
        </authorList>
    </citation>
    <scope>NUCLEOTIDE SEQUENCE [LARGE SCALE GENOMIC DNA]</scope>
    <source>
        <strain evidence="2 3">SBR_S</strain>
    </source>
</reference>
<evidence type="ECO:0000313" key="3">
    <source>
        <dbReference type="Proteomes" id="UP000749010"/>
    </source>
</evidence>
<organism evidence="2 3">
    <name type="scientific">Candidatus Accumulibacter phosphatis</name>
    <dbReference type="NCBI Taxonomy" id="327160"/>
    <lineage>
        <taxon>Bacteria</taxon>
        <taxon>Pseudomonadati</taxon>
        <taxon>Pseudomonadota</taxon>
        <taxon>Betaproteobacteria</taxon>
        <taxon>Candidatus Accumulibacter</taxon>
    </lineage>
</organism>
<protein>
    <recommendedName>
        <fullName evidence="1">Plasmid pRiA4b Orf3-like domain-containing protein</fullName>
    </recommendedName>
</protein>
<dbReference type="Gene3D" id="3.10.290.30">
    <property type="entry name" value="MM3350-like"/>
    <property type="match status" value="1"/>
</dbReference>
<gene>
    <name evidence="2" type="ORF">E4Q23_07830</name>
</gene>
<evidence type="ECO:0000313" key="2">
    <source>
        <dbReference type="EMBL" id="NMQ27671.1"/>
    </source>
</evidence>
<dbReference type="Proteomes" id="UP000749010">
    <property type="component" value="Unassembled WGS sequence"/>
</dbReference>
<sequence>MSYILGIRQIALMQLFGLLDIESETAAVGRGWKIRRIAATRWGLSASATYFKAFGDSTNDMLERLFFTSVENSAAKEELSEADAELPPFYAWAKVALSSFPAWKNILGGVDAVEPFRGSMTFKVLLGQSVWRRIVMPAAGSFEDLAEFILDTFEFDDEHLYQFRYQDEYASLRMLDDPRCSDVYDDYADEVTLAEAGLFPGQVVEFRYDFGDNLLFSASSPTRSVKSLDCHVGCTFSQYAGLPRHLFIARVPCGQSRINLAPEPLGNEFLHIRLTHVVGEQLFIQIHTFDEQ</sequence>
<keyword evidence="3" id="KW-1185">Reference proteome</keyword>
<name>A0ABX1TTT5_9PROT</name>
<dbReference type="Pfam" id="PF07929">
    <property type="entry name" value="PRiA4_ORF3"/>
    <property type="match status" value="1"/>
</dbReference>